<reference evidence="4" key="1">
    <citation type="submission" date="2025-08" db="UniProtKB">
        <authorList>
            <consortium name="RefSeq"/>
        </authorList>
    </citation>
    <scope>IDENTIFICATION</scope>
</reference>
<dbReference type="GeneID" id="108008828"/>
<dbReference type="Pfam" id="PF05267">
    <property type="entry name" value="DUF725"/>
    <property type="match status" value="1"/>
</dbReference>
<keyword evidence="3" id="KW-1185">Reference proteome</keyword>
<keyword evidence="1" id="KW-0732">Signal</keyword>
<organism evidence="3 4">
    <name type="scientific">Drosophila suzukii</name>
    <name type="common">Spotted-wing drosophila fruit fly</name>
    <dbReference type="NCBI Taxonomy" id="28584"/>
    <lineage>
        <taxon>Eukaryota</taxon>
        <taxon>Metazoa</taxon>
        <taxon>Ecdysozoa</taxon>
        <taxon>Arthropoda</taxon>
        <taxon>Hexapoda</taxon>
        <taxon>Insecta</taxon>
        <taxon>Pterygota</taxon>
        <taxon>Neoptera</taxon>
        <taxon>Endopterygota</taxon>
        <taxon>Diptera</taxon>
        <taxon>Brachycera</taxon>
        <taxon>Muscomorpha</taxon>
        <taxon>Ephydroidea</taxon>
        <taxon>Drosophilidae</taxon>
        <taxon>Drosophila</taxon>
        <taxon>Sophophora</taxon>
    </lineage>
</organism>
<feature type="chain" id="PRO_5046135648" evidence="1">
    <location>
        <begin position="19"/>
        <end position="214"/>
    </location>
</feature>
<evidence type="ECO:0000256" key="1">
    <source>
        <dbReference type="SAM" id="SignalP"/>
    </source>
</evidence>
<sequence>MKLLCSVLILASILAANAKPNMQIQSALDQYLVHARSLDNIVSEDVTTQCFNLYMPLLNEVAATFSSSYQGCISTANAQTANLTAQADQQQKIYQSEVSSLCSAFTSCDSDNDTTSFFNCYASAAQSDVSVIYDLASNAAGSASSLTLGIQAIQDTEYQCTNATENNYVRDTAATYDLLNNCLKYGVPTTTTVGTTSTRAPTTSTSDGPFYFDL</sequence>
<evidence type="ECO:0000259" key="2">
    <source>
        <dbReference type="Pfam" id="PF05267"/>
    </source>
</evidence>
<proteinExistence type="predicted"/>
<feature type="domain" description="Protein TsetseEP" evidence="2">
    <location>
        <begin position="47"/>
        <end position="165"/>
    </location>
</feature>
<evidence type="ECO:0000313" key="3">
    <source>
        <dbReference type="Proteomes" id="UP001652628"/>
    </source>
</evidence>
<gene>
    <name evidence="4" type="primary">LOC108008828</name>
</gene>
<protein>
    <submittedName>
        <fullName evidence="4">Protein TsetseEP</fullName>
    </submittedName>
</protein>
<evidence type="ECO:0000313" key="4">
    <source>
        <dbReference type="RefSeq" id="XP_016928225.2"/>
    </source>
</evidence>
<feature type="signal peptide" evidence="1">
    <location>
        <begin position="1"/>
        <end position="18"/>
    </location>
</feature>
<dbReference type="Proteomes" id="UP001652628">
    <property type="component" value="Chromosome 2R"/>
</dbReference>
<accession>A0AB39Z485</accession>
<dbReference type="AlphaFoldDB" id="A0AB39Z485"/>
<dbReference type="InterPro" id="IPR007931">
    <property type="entry name" value="TsetseEP"/>
</dbReference>
<dbReference type="RefSeq" id="XP_016928225.2">
    <property type="nucleotide sequence ID" value="XM_017072736.4"/>
</dbReference>
<name>A0AB39Z485_DROSZ</name>